<dbReference type="EMBL" id="HBUF01676133">
    <property type="protein sequence ID" value="CAG6791431.1"/>
    <property type="molecule type" value="Transcribed_RNA"/>
</dbReference>
<evidence type="ECO:0000256" key="8">
    <source>
        <dbReference type="SAM" id="Phobius"/>
    </source>
</evidence>
<name>A0A8D8Q7B2_9HEMI</name>
<dbReference type="GO" id="GO:0005886">
    <property type="term" value="C:plasma membrane"/>
    <property type="evidence" value="ECO:0007669"/>
    <property type="project" value="UniProtKB-SubCell"/>
</dbReference>
<feature type="transmembrane region" description="Helical" evidence="8">
    <location>
        <begin position="502"/>
        <end position="525"/>
    </location>
</feature>
<keyword evidence="4 8" id="KW-0812">Transmembrane</keyword>
<dbReference type="InterPro" id="IPR002159">
    <property type="entry name" value="CD36_fam"/>
</dbReference>
<evidence type="ECO:0000256" key="4">
    <source>
        <dbReference type="ARBA" id="ARBA00022692"/>
    </source>
</evidence>
<dbReference type="PRINTS" id="PR01609">
    <property type="entry name" value="CD36FAMILY"/>
</dbReference>
<dbReference type="EMBL" id="HBUF01062305">
    <property type="protein sequence ID" value="CAG6626341.1"/>
    <property type="molecule type" value="Transcribed_RNA"/>
</dbReference>
<keyword evidence="3" id="KW-1003">Cell membrane</keyword>
<dbReference type="PANTHER" id="PTHR11923:SF67">
    <property type="entry name" value="RE68569P"/>
    <property type="match status" value="1"/>
</dbReference>
<dbReference type="GO" id="GO:0005044">
    <property type="term" value="F:scavenger receptor activity"/>
    <property type="evidence" value="ECO:0007669"/>
    <property type="project" value="TreeGrafter"/>
</dbReference>
<evidence type="ECO:0000256" key="5">
    <source>
        <dbReference type="ARBA" id="ARBA00022989"/>
    </source>
</evidence>
<organism evidence="9">
    <name type="scientific">Cacopsylla melanoneura</name>
    <dbReference type="NCBI Taxonomy" id="428564"/>
    <lineage>
        <taxon>Eukaryota</taxon>
        <taxon>Metazoa</taxon>
        <taxon>Ecdysozoa</taxon>
        <taxon>Arthropoda</taxon>
        <taxon>Hexapoda</taxon>
        <taxon>Insecta</taxon>
        <taxon>Pterygota</taxon>
        <taxon>Neoptera</taxon>
        <taxon>Paraneoptera</taxon>
        <taxon>Hemiptera</taxon>
        <taxon>Sternorrhyncha</taxon>
        <taxon>Psylloidea</taxon>
        <taxon>Psyllidae</taxon>
        <taxon>Psyllinae</taxon>
        <taxon>Cacopsylla</taxon>
    </lineage>
</organism>
<reference evidence="9" key="1">
    <citation type="submission" date="2021-05" db="EMBL/GenBank/DDBJ databases">
        <authorList>
            <person name="Alioto T."/>
            <person name="Alioto T."/>
            <person name="Gomez Garrido J."/>
        </authorList>
    </citation>
    <scope>NUCLEOTIDE SEQUENCE</scope>
</reference>
<dbReference type="EMBL" id="HBUF01062303">
    <property type="protein sequence ID" value="CAG6626337.1"/>
    <property type="molecule type" value="Transcribed_RNA"/>
</dbReference>
<dbReference type="PANTHER" id="PTHR11923">
    <property type="entry name" value="SCAVENGER RECEPTOR CLASS B TYPE-1 SR-B1"/>
    <property type="match status" value="1"/>
</dbReference>
<evidence type="ECO:0000256" key="3">
    <source>
        <dbReference type="ARBA" id="ARBA00022475"/>
    </source>
</evidence>
<accession>A0A8D8Q7B2</accession>
<dbReference type="AlphaFoldDB" id="A0A8D8Q7B2"/>
<dbReference type="GO" id="GO:0005737">
    <property type="term" value="C:cytoplasm"/>
    <property type="evidence" value="ECO:0007669"/>
    <property type="project" value="TreeGrafter"/>
</dbReference>
<protein>
    <submittedName>
        <fullName evidence="9">Scavenger receptor class B member 1</fullName>
    </submittedName>
</protein>
<dbReference type="EMBL" id="HBUF01062304">
    <property type="protein sequence ID" value="CAG6626339.1"/>
    <property type="molecule type" value="Transcribed_RNA"/>
</dbReference>
<evidence type="ECO:0000256" key="1">
    <source>
        <dbReference type="ARBA" id="ARBA00004236"/>
    </source>
</evidence>
<keyword evidence="5 8" id="KW-1133">Transmembrane helix</keyword>
<keyword evidence="7" id="KW-0325">Glycoprotein</keyword>
<comment type="subcellular location">
    <subcellularLocation>
        <location evidence="1">Cell membrane</location>
    </subcellularLocation>
</comment>
<comment type="similarity">
    <text evidence="2">Belongs to the CD36 family.</text>
</comment>
<dbReference type="EMBL" id="HBUF01676135">
    <property type="protein sequence ID" value="CAG6791439.1"/>
    <property type="molecule type" value="Transcribed_RNA"/>
</dbReference>
<evidence type="ECO:0000313" key="9">
    <source>
        <dbReference type="EMBL" id="CAG6626337.1"/>
    </source>
</evidence>
<proteinExistence type="inferred from homology"/>
<dbReference type="EMBL" id="HBUF01676136">
    <property type="protein sequence ID" value="CAG6791443.1"/>
    <property type="molecule type" value="Transcribed_RNA"/>
</dbReference>
<feature type="transmembrane region" description="Helical" evidence="8">
    <location>
        <begin position="65"/>
        <end position="86"/>
    </location>
</feature>
<sequence>MKDFWSVCGIVASRGGKTIYSAVNTNDPNHNIRANVENPASLDADNTFSRFLFRGKLDRQQRSKYVCSTMLMGLIALLVSSVIIVVNPYDIIFAYKVRMSEGSESLELWATPPVELYLKVYLFNVTNRDEFLAGKEKLRVKEVGPYVYREGMAHVNVSLNDNGTVSATPIHPLTFIPELSNGREDDVLILPNIALLSFANVMAEASLLTRMAVNLLIKQTSTYPLVEQTAKEFMFGYQSALVTLGNKFMPSWIAFDKLGLIDRMYDFTGDVSTTYTGEGDIKKSGVFATYNRKSYLPQWDLPCGNVDGASDGTKFPTKIKPDDELLFFRKSLCRAVPVERVSELYEVSHLPVYKYNFKKGSLDNGYFNSNNSCFCRRGFECLRRGLIDVTDCYYGFPIALSYPHFMDSDPWLNEEVLGTEPDREKHTTIFVINPQAGLPLEISVKMQINIALNDLSSISHAGKFSHMVLPLLWTEIGMNGLPDSLIAKFYFYLKIGPAVQTFFIYLLLISGIASILLSIAASCYVNKDQDVSPNFRWRTANEIVASQTQQTENKKKLYRNDVPTSNAKEMETYYCSLLTTTNEKDLENDLLKRLEDTEDDTDGDD</sequence>
<dbReference type="Pfam" id="PF01130">
    <property type="entry name" value="CD36"/>
    <property type="match status" value="1"/>
</dbReference>
<evidence type="ECO:0000256" key="7">
    <source>
        <dbReference type="ARBA" id="ARBA00023180"/>
    </source>
</evidence>
<keyword evidence="6 8" id="KW-0472">Membrane</keyword>
<evidence type="ECO:0000256" key="6">
    <source>
        <dbReference type="ARBA" id="ARBA00023136"/>
    </source>
</evidence>
<keyword evidence="9" id="KW-0675">Receptor</keyword>
<dbReference type="EMBL" id="HBUF01676134">
    <property type="protein sequence ID" value="CAG6791435.1"/>
    <property type="molecule type" value="Transcribed_RNA"/>
</dbReference>
<evidence type="ECO:0000256" key="2">
    <source>
        <dbReference type="ARBA" id="ARBA00010532"/>
    </source>
</evidence>